<evidence type="ECO:0000256" key="1">
    <source>
        <dbReference type="ARBA" id="ARBA00022614"/>
    </source>
</evidence>
<dbReference type="AlphaFoldDB" id="A0A8D0G8S4"/>
<dbReference type="SUPFAM" id="SSF52047">
    <property type="entry name" value="RNI-like"/>
    <property type="match status" value="1"/>
</dbReference>
<evidence type="ECO:0000259" key="3">
    <source>
        <dbReference type="Pfam" id="PF17776"/>
    </source>
</evidence>
<keyword evidence="5" id="KW-1185">Reference proteome</keyword>
<evidence type="ECO:0000313" key="5">
    <source>
        <dbReference type="Proteomes" id="UP000694392"/>
    </source>
</evidence>
<keyword evidence="1" id="KW-0433">Leucine-rich repeat</keyword>
<organism evidence="4 5">
    <name type="scientific">Sphenodon punctatus</name>
    <name type="common">Tuatara</name>
    <name type="synonym">Hatteria punctata</name>
    <dbReference type="NCBI Taxonomy" id="8508"/>
    <lineage>
        <taxon>Eukaryota</taxon>
        <taxon>Metazoa</taxon>
        <taxon>Chordata</taxon>
        <taxon>Craniata</taxon>
        <taxon>Vertebrata</taxon>
        <taxon>Euteleostomi</taxon>
        <taxon>Lepidosauria</taxon>
        <taxon>Sphenodontia</taxon>
        <taxon>Sphenodontidae</taxon>
        <taxon>Sphenodon</taxon>
    </lineage>
</organism>
<name>A0A8D0G8S4_SPHPU</name>
<feature type="domain" description="NACHT LRR and PYD" evidence="3">
    <location>
        <begin position="114"/>
        <end position="223"/>
    </location>
</feature>
<dbReference type="Ensembl" id="ENSSPUT00000004693.1">
    <property type="protein sequence ID" value="ENSSPUP00000004414.1"/>
    <property type="gene ID" value="ENSSPUG00000003407.1"/>
</dbReference>
<dbReference type="GO" id="GO:0045944">
    <property type="term" value="P:positive regulation of transcription by RNA polymerase II"/>
    <property type="evidence" value="ECO:0007669"/>
    <property type="project" value="TreeGrafter"/>
</dbReference>
<dbReference type="GO" id="GO:0045345">
    <property type="term" value="P:positive regulation of MHC class I biosynthetic process"/>
    <property type="evidence" value="ECO:0007669"/>
    <property type="project" value="TreeGrafter"/>
</dbReference>
<dbReference type="PANTHER" id="PTHR47189:SF1">
    <property type="entry name" value="MHC CLASS II TRANSACTIVATOR"/>
    <property type="match status" value="1"/>
</dbReference>
<sequence>MCRLICFVCEVAFEMGDQDLPSTLTSLFIKFLHQKLASTTDTAVIQNRQNLARLAQVAWSLGQKQQNSLKSDHFPSKEVKEFALTYSFALPFAFPSYKDNREEEFGSVFSSFIIQNFLGALHLVLAEEVKDKSFTKHLSLTAKVKRSLSWLDLVPRFLPGLLFLQNDPKRHPLLDEEMERILTKKQNTFSKYIKKLEIHDLSPARLLELFHCVHESEDHYLLQHVALRLQSDLSFQGIVLTPPDVYVLHSILTRSKKEFSLDLRSSAIDLQGLKQLVCMKNVTSFRASLSDTVRLWESLQQAKEYELLAVSIEKFTVDPFQAKTLKDVDDLAGLVRMQEKMIHHRIKNASGCIENLCTLEIPAVKNLRQLEFALGPSCGPQGFLKLVEILDAFPSLQHLDLDAPSENEIGDAG</sequence>
<evidence type="ECO:0000313" key="4">
    <source>
        <dbReference type="Ensembl" id="ENSSPUP00000004414.1"/>
    </source>
</evidence>
<dbReference type="Proteomes" id="UP000694392">
    <property type="component" value="Unplaced"/>
</dbReference>
<reference evidence="4" key="1">
    <citation type="submission" date="2025-08" db="UniProtKB">
        <authorList>
            <consortium name="Ensembl"/>
        </authorList>
    </citation>
    <scope>IDENTIFICATION</scope>
</reference>
<dbReference type="GO" id="GO:0045348">
    <property type="term" value="P:positive regulation of MHC class II biosynthetic process"/>
    <property type="evidence" value="ECO:0007669"/>
    <property type="project" value="TreeGrafter"/>
</dbReference>
<dbReference type="GeneTree" id="ENSGT00940000161578"/>
<dbReference type="PANTHER" id="PTHR47189">
    <property type="entry name" value="MHC CLASS II TRANSACTIVATOR"/>
    <property type="match status" value="1"/>
</dbReference>
<reference evidence="4" key="2">
    <citation type="submission" date="2025-09" db="UniProtKB">
        <authorList>
            <consortium name="Ensembl"/>
        </authorList>
    </citation>
    <scope>IDENTIFICATION</scope>
</reference>
<proteinExistence type="predicted"/>
<keyword evidence="2" id="KW-0677">Repeat</keyword>
<evidence type="ECO:0000256" key="2">
    <source>
        <dbReference type="ARBA" id="ARBA00022737"/>
    </source>
</evidence>
<dbReference type="InterPro" id="IPR041267">
    <property type="entry name" value="NLRP_HD2"/>
</dbReference>
<accession>A0A8D0G8S4</accession>
<dbReference type="Pfam" id="PF17776">
    <property type="entry name" value="NLRC4_HD2"/>
    <property type="match status" value="1"/>
</dbReference>
<protein>
    <recommendedName>
        <fullName evidence="3">NACHT LRR and PYD domain-containing protein</fullName>
    </recommendedName>
</protein>